<feature type="transmembrane region" description="Helical" evidence="8">
    <location>
        <begin position="7"/>
        <end position="35"/>
    </location>
</feature>
<keyword evidence="3" id="KW-0813">Transport</keyword>
<gene>
    <name evidence="9" type="ORF">EL18_00435</name>
</gene>
<keyword evidence="10" id="KW-1185">Reference proteome</keyword>
<evidence type="ECO:0000256" key="4">
    <source>
        <dbReference type="ARBA" id="ARBA00022475"/>
    </source>
</evidence>
<dbReference type="EMBL" id="JMQM01000001">
    <property type="protein sequence ID" value="KFB09420.1"/>
    <property type="molecule type" value="Genomic_DNA"/>
</dbReference>
<dbReference type="STRING" id="472175.EL18_00435"/>
<evidence type="ECO:0000256" key="6">
    <source>
        <dbReference type="ARBA" id="ARBA00022989"/>
    </source>
</evidence>
<reference evidence="9 10" key="1">
    <citation type="submission" date="2014-05" db="EMBL/GenBank/DDBJ databases">
        <title>Draft Genome Sequence of Nitratireductor basaltis Strain UMTGB225, A Marine Bacterium Isolated from Green Barrel Tunicate.</title>
        <authorList>
            <person name="Gan H.Y."/>
        </authorList>
    </citation>
    <scope>NUCLEOTIDE SEQUENCE [LARGE SCALE GENOMIC DNA]</scope>
    <source>
        <strain evidence="9 10">UMTGB225</strain>
    </source>
</reference>
<dbReference type="Proteomes" id="UP000053675">
    <property type="component" value="Unassembled WGS sequence"/>
</dbReference>
<comment type="subcellular location">
    <subcellularLocation>
        <location evidence="1 8">Cell membrane</location>
        <topology evidence="1 8">Multi-pass membrane protein</topology>
    </subcellularLocation>
</comment>
<dbReference type="OrthoDB" id="8421744at2"/>
<feature type="transmembrane region" description="Helical" evidence="8">
    <location>
        <begin position="200"/>
        <end position="218"/>
    </location>
</feature>
<keyword evidence="4 8" id="KW-1003">Cell membrane</keyword>
<evidence type="ECO:0000256" key="1">
    <source>
        <dbReference type="ARBA" id="ARBA00004651"/>
    </source>
</evidence>
<evidence type="ECO:0000256" key="3">
    <source>
        <dbReference type="ARBA" id="ARBA00022448"/>
    </source>
</evidence>
<dbReference type="eggNOG" id="COG0730">
    <property type="taxonomic scope" value="Bacteria"/>
</dbReference>
<proteinExistence type="inferred from homology"/>
<keyword evidence="6 8" id="KW-1133">Transmembrane helix</keyword>
<sequence length="252" mass="26999">MTGEMAAMLVAGAAAGGFINGLAGFGTALFALGFFLEAMTAMQAVSLVVILSVVSGIQGVVLVRREMMANQRRLMRFLLPAIIGIPIGIASLDYLEAGTLKLVIGFFLVLYGGFFALRRNLPQIAGDRHKTDMSVGFLGGLLGGAASLSGALPTMWCSMRPWPKGETRAVLQPYNVAVLMIAIILFWFRGAYTVETLYHLAVAVPASLIAAQLGITVFKRLNDGLFRRLLVVMTFIAGTVLLSREAVAMLHF</sequence>
<dbReference type="Pfam" id="PF01925">
    <property type="entry name" value="TauE"/>
    <property type="match status" value="1"/>
</dbReference>
<dbReference type="PANTHER" id="PTHR30269">
    <property type="entry name" value="TRANSMEMBRANE PROTEIN YFCA"/>
    <property type="match status" value="1"/>
</dbReference>
<name>A0A084U8Y4_9HYPH</name>
<dbReference type="InterPro" id="IPR052017">
    <property type="entry name" value="TSUP"/>
</dbReference>
<dbReference type="GO" id="GO:0005886">
    <property type="term" value="C:plasma membrane"/>
    <property type="evidence" value="ECO:0007669"/>
    <property type="project" value="UniProtKB-SubCell"/>
</dbReference>
<feature type="transmembrane region" description="Helical" evidence="8">
    <location>
        <begin position="98"/>
        <end position="117"/>
    </location>
</feature>
<evidence type="ECO:0000256" key="5">
    <source>
        <dbReference type="ARBA" id="ARBA00022692"/>
    </source>
</evidence>
<keyword evidence="5 8" id="KW-0812">Transmembrane</keyword>
<protein>
    <recommendedName>
        <fullName evidence="8">Probable membrane transporter protein</fullName>
    </recommendedName>
</protein>
<evidence type="ECO:0000256" key="2">
    <source>
        <dbReference type="ARBA" id="ARBA00009142"/>
    </source>
</evidence>
<feature type="transmembrane region" description="Helical" evidence="8">
    <location>
        <begin position="137"/>
        <end position="156"/>
    </location>
</feature>
<keyword evidence="7 8" id="KW-0472">Membrane</keyword>
<feature type="transmembrane region" description="Helical" evidence="8">
    <location>
        <begin position="41"/>
        <end position="62"/>
    </location>
</feature>
<feature type="transmembrane region" description="Helical" evidence="8">
    <location>
        <begin position="74"/>
        <end position="92"/>
    </location>
</feature>
<evidence type="ECO:0000313" key="10">
    <source>
        <dbReference type="Proteomes" id="UP000053675"/>
    </source>
</evidence>
<feature type="transmembrane region" description="Helical" evidence="8">
    <location>
        <begin position="171"/>
        <end position="188"/>
    </location>
</feature>
<dbReference type="RefSeq" id="WP_036479307.1">
    <property type="nucleotide sequence ID" value="NZ_JMQM01000001.1"/>
</dbReference>
<feature type="transmembrane region" description="Helical" evidence="8">
    <location>
        <begin position="224"/>
        <end position="242"/>
    </location>
</feature>
<organism evidence="9 10">
    <name type="scientific">Nitratireductor basaltis</name>
    <dbReference type="NCBI Taxonomy" id="472175"/>
    <lineage>
        <taxon>Bacteria</taxon>
        <taxon>Pseudomonadati</taxon>
        <taxon>Pseudomonadota</taxon>
        <taxon>Alphaproteobacteria</taxon>
        <taxon>Hyphomicrobiales</taxon>
        <taxon>Phyllobacteriaceae</taxon>
        <taxon>Nitratireductor</taxon>
    </lineage>
</organism>
<dbReference type="AlphaFoldDB" id="A0A084U8Y4"/>
<evidence type="ECO:0000256" key="7">
    <source>
        <dbReference type="ARBA" id="ARBA00023136"/>
    </source>
</evidence>
<evidence type="ECO:0000256" key="8">
    <source>
        <dbReference type="RuleBase" id="RU363041"/>
    </source>
</evidence>
<evidence type="ECO:0000313" key="9">
    <source>
        <dbReference type="EMBL" id="KFB09420.1"/>
    </source>
</evidence>
<dbReference type="PANTHER" id="PTHR30269:SF37">
    <property type="entry name" value="MEMBRANE TRANSPORTER PROTEIN"/>
    <property type="match status" value="1"/>
</dbReference>
<comment type="caution">
    <text evidence="9">The sequence shown here is derived from an EMBL/GenBank/DDBJ whole genome shotgun (WGS) entry which is preliminary data.</text>
</comment>
<accession>A0A084U8Y4</accession>
<dbReference type="InterPro" id="IPR002781">
    <property type="entry name" value="TM_pro_TauE-like"/>
</dbReference>
<dbReference type="PATRIC" id="fig|472175.3.peg.449"/>
<comment type="similarity">
    <text evidence="2 8">Belongs to the 4-toluene sulfonate uptake permease (TSUP) (TC 2.A.102) family.</text>
</comment>